<proteinExistence type="predicted"/>
<sequence>MLLKGFINAAVSFELRKRGRILQSKKVWCNYLKYRQLLFKVDSPYLNEYYQLSRKVEFLRYNFT</sequence>
<gene>
    <name evidence="1" type="ORF">MNB_SM-5-18</name>
</gene>
<name>A0A1W1BYW6_9ZZZZ</name>
<evidence type="ECO:0000313" key="1">
    <source>
        <dbReference type="EMBL" id="SFV58693.1"/>
    </source>
</evidence>
<dbReference type="AlphaFoldDB" id="A0A1W1BYW6"/>
<dbReference type="EMBL" id="FPHH01000050">
    <property type="protein sequence ID" value="SFV58693.1"/>
    <property type="molecule type" value="Genomic_DNA"/>
</dbReference>
<organism evidence="1">
    <name type="scientific">hydrothermal vent metagenome</name>
    <dbReference type="NCBI Taxonomy" id="652676"/>
    <lineage>
        <taxon>unclassified sequences</taxon>
        <taxon>metagenomes</taxon>
        <taxon>ecological metagenomes</taxon>
    </lineage>
</organism>
<reference evidence="1" key="1">
    <citation type="submission" date="2016-10" db="EMBL/GenBank/DDBJ databases">
        <authorList>
            <person name="de Groot N.N."/>
        </authorList>
    </citation>
    <scope>NUCLEOTIDE SEQUENCE</scope>
</reference>
<protein>
    <submittedName>
        <fullName evidence="1">Uncharacterized protein</fullName>
    </submittedName>
</protein>
<accession>A0A1W1BYW6</accession>